<dbReference type="Gene3D" id="3.30.43.10">
    <property type="entry name" value="Uridine Diphospho-n-acetylenolpyruvylglucosamine Reductase, domain 2"/>
    <property type="match status" value="1"/>
</dbReference>
<evidence type="ECO:0000256" key="8">
    <source>
        <dbReference type="SAM" id="SignalP"/>
    </source>
</evidence>
<evidence type="ECO:0000256" key="1">
    <source>
        <dbReference type="ARBA" id="ARBA00001974"/>
    </source>
</evidence>
<dbReference type="AlphaFoldDB" id="A0A5A7R3V1"/>
<keyword evidence="11" id="KW-1185">Reference proteome</keyword>
<evidence type="ECO:0000313" key="10">
    <source>
        <dbReference type="EMBL" id="GER51427.1"/>
    </source>
</evidence>
<evidence type="ECO:0000313" key="11">
    <source>
        <dbReference type="Proteomes" id="UP000325081"/>
    </source>
</evidence>
<dbReference type="SUPFAM" id="SSF56176">
    <property type="entry name" value="FAD-binding/transporter-associated domain-like"/>
    <property type="match status" value="1"/>
</dbReference>
<evidence type="ECO:0000256" key="6">
    <source>
        <dbReference type="ARBA" id="ARBA00023002"/>
    </source>
</evidence>
<dbReference type="GO" id="GO:0009690">
    <property type="term" value="P:cytokinin metabolic process"/>
    <property type="evidence" value="ECO:0007669"/>
    <property type="project" value="InterPro"/>
</dbReference>
<feature type="domain" description="FAD-binding PCMH-type" evidence="9">
    <location>
        <begin position="50"/>
        <end position="230"/>
    </location>
</feature>
<dbReference type="SUPFAM" id="SSF55103">
    <property type="entry name" value="FAD-linked oxidases, C-terminal domain"/>
    <property type="match status" value="1"/>
</dbReference>
<evidence type="ECO:0000259" key="9">
    <source>
        <dbReference type="PROSITE" id="PS51387"/>
    </source>
</evidence>
<keyword evidence="8" id="KW-0732">Signal</keyword>
<dbReference type="Pfam" id="PF09265">
    <property type="entry name" value="Cytokin-bind"/>
    <property type="match status" value="1"/>
</dbReference>
<name>A0A5A7R3V1_STRAF</name>
<dbReference type="GO" id="GO:0019139">
    <property type="term" value="F:cytokinin dehydrogenase activity"/>
    <property type="evidence" value="ECO:0007669"/>
    <property type="project" value="UniProtKB-EC"/>
</dbReference>
<dbReference type="InterPro" id="IPR016164">
    <property type="entry name" value="FAD-linked_Oxase-like_C"/>
</dbReference>
<evidence type="ECO:0000256" key="2">
    <source>
        <dbReference type="ARBA" id="ARBA00005466"/>
    </source>
</evidence>
<reference evidence="11" key="1">
    <citation type="journal article" date="2019" name="Curr. Biol.">
        <title>Genome Sequence of Striga asiatica Provides Insight into the Evolution of Plant Parasitism.</title>
        <authorList>
            <person name="Yoshida S."/>
            <person name="Kim S."/>
            <person name="Wafula E.K."/>
            <person name="Tanskanen J."/>
            <person name="Kim Y.M."/>
            <person name="Honaas L."/>
            <person name="Yang Z."/>
            <person name="Spallek T."/>
            <person name="Conn C.E."/>
            <person name="Ichihashi Y."/>
            <person name="Cheong K."/>
            <person name="Cui S."/>
            <person name="Der J.P."/>
            <person name="Gundlach H."/>
            <person name="Jiao Y."/>
            <person name="Hori C."/>
            <person name="Ishida J.K."/>
            <person name="Kasahara H."/>
            <person name="Kiba T."/>
            <person name="Kim M.S."/>
            <person name="Koo N."/>
            <person name="Laohavisit A."/>
            <person name="Lee Y.H."/>
            <person name="Lumba S."/>
            <person name="McCourt P."/>
            <person name="Mortimer J.C."/>
            <person name="Mutuku J.M."/>
            <person name="Nomura T."/>
            <person name="Sasaki-Sekimoto Y."/>
            <person name="Seto Y."/>
            <person name="Wang Y."/>
            <person name="Wakatake T."/>
            <person name="Sakakibara H."/>
            <person name="Demura T."/>
            <person name="Yamaguchi S."/>
            <person name="Yoneyama K."/>
            <person name="Manabe R.I."/>
            <person name="Nelson D.C."/>
            <person name="Schulman A.H."/>
            <person name="Timko M.P."/>
            <person name="dePamphilis C.W."/>
            <person name="Choi D."/>
            <person name="Shirasu K."/>
        </authorList>
    </citation>
    <scope>NUCLEOTIDE SEQUENCE [LARGE SCALE GENOMIC DNA]</scope>
    <source>
        <strain evidence="11">cv. UVA1</strain>
    </source>
</reference>
<dbReference type="Proteomes" id="UP000325081">
    <property type="component" value="Unassembled WGS sequence"/>
</dbReference>
<keyword evidence="4" id="KW-0285">Flavoprotein</keyword>
<dbReference type="InterPro" id="IPR015345">
    <property type="entry name" value="Cytokinin_DH_FAD/cytokin-bd"/>
</dbReference>
<sequence>MAIPQYYCNPLHMFVFLLSIIVIISVISAECKFRNDSSSIAIASSDYGNMVYETPTFVLYPSSDADIIDLVMATSSSSTIAARGHGHSVRGQALTSGGVVVNMTTLGENKTSDRIVIGWNESSGFYADVGTEQLWVDVLRATLKHGLAPISWTDYLYLSVGGTLSNAGIGGQAFLHGPQIVNVHQLQVITGKGENLTCSPNENPELFHAVLGGLGQFGIITKARIVLDKAPTNYRLCINLQARRAGNVDNPQMGSQQLSHPFLILFIQKSDIVKFNTLVLAGMLPRLNQSLGLFNLYPLNKMKWNDSMSAVTPDEDIFYGLGLLHSTPKDAYQSIDDFNNEILDVCKKWDIKIKQYLPHYTTQEDWINHFGLVKWDTFMKRKKLFDPKKILAPGQKIFN</sequence>
<dbReference type="PANTHER" id="PTHR13878">
    <property type="entry name" value="GULONOLACTONE OXIDASE"/>
    <property type="match status" value="1"/>
</dbReference>
<organism evidence="10 11">
    <name type="scientific">Striga asiatica</name>
    <name type="common">Asiatic witchweed</name>
    <name type="synonym">Buchnera asiatica</name>
    <dbReference type="NCBI Taxonomy" id="4170"/>
    <lineage>
        <taxon>Eukaryota</taxon>
        <taxon>Viridiplantae</taxon>
        <taxon>Streptophyta</taxon>
        <taxon>Embryophyta</taxon>
        <taxon>Tracheophyta</taxon>
        <taxon>Spermatophyta</taxon>
        <taxon>Magnoliopsida</taxon>
        <taxon>eudicotyledons</taxon>
        <taxon>Gunneridae</taxon>
        <taxon>Pentapetalae</taxon>
        <taxon>asterids</taxon>
        <taxon>lamiids</taxon>
        <taxon>Lamiales</taxon>
        <taxon>Orobanchaceae</taxon>
        <taxon>Buchnereae</taxon>
        <taxon>Striga</taxon>
    </lineage>
</organism>
<dbReference type="GO" id="GO:0071949">
    <property type="term" value="F:FAD binding"/>
    <property type="evidence" value="ECO:0007669"/>
    <property type="project" value="InterPro"/>
</dbReference>
<gene>
    <name evidence="10" type="ORF">STAS_28791</name>
</gene>
<accession>A0A5A7R3V1</accession>
<comment type="caution">
    <text evidence="10">The sequence shown here is derived from an EMBL/GenBank/DDBJ whole genome shotgun (WGS) entry which is preliminary data.</text>
</comment>
<evidence type="ECO:0000256" key="3">
    <source>
        <dbReference type="ARBA" id="ARBA00011928"/>
    </source>
</evidence>
<dbReference type="InterPro" id="IPR016169">
    <property type="entry name" value="FAD-bd_PCMH_sub2"/>
</dbReference>
<dbReference type="InterPro" id="IPR036318">
    <property type="entry name" value="FAD-bd_PCMH-like_sf"/>
</dbReference>
<dbReference type="OrthoDB" id="415825at2759"/>
<dbReference type="InterPro" id="IPR016170">
    <property type="entry name" value="Cytok_DH_C_sf"/>
</dbReference>
<dbReference type="InterPro" id="IPR006094">
    <property type="entry name" value="Oxid_FAD_bind_N"/>
</dbReference>
<comment type="cofactor">
    <cofactor evidence="1">
        <name>FAD</name>
        <dbReference type="ChEBI" id="CHEBI:57692"/>
    </cofactor>
</comment>
<dbReference type="Gene3D" id="3.40.462.10">
    <property type="entry name" value="FAD-linked oxidases, C-terminal domain"/>
    <property type="match status" value="1"/>
</dbReference>
<dbReference type="InterPro" id="IPR050432">
    <property type="entry name" value="FAD-linked_Oxidoreductases_BP"/>
</dbReference>
<dbReference type="EMBL" id="BKCP01009626">
    <property type="protein sequence ID" value="GER51427.1"/>
    <property type="molecule type" value="Genomic_DNA"/>
</dbReference>
<dbReference type="PROSITE" id="PS51387">
    <property type="entry name" value="FAD_PCMH"/>
    <property type="match status" value="1"/>
</dbReference>
<dbReference type="Pfam" id="PF01565">
    <property type="entry name" value="FAD_binding_4"/>
    <property type="match status" value="1"/>
</dbReference>
<feature type="signal peptide" evidence="8">
    <location>
        <begin position="1"/>
        <end position="29"/>
    </location>
</feature>
<evidence type="ECO:0000256" key="4">
    <source>
        <dbReference type="ARBA" id="ARBA00022630"/>
    </source>
</evidence>
<proteinExistence type="inferred from homology"/>
<evidence type="ECO:0000256" key="5">
    <source>
        <dbReference type="ARBA" id="ARBA00022827"/>
    </source>
</evidence>
<dbReference type="Gene3D" id="3.30.465.10">
    <property type="match status" value="1"/>
</dbReference>
<comment type="similarity">
    <text evidence="2">Belongs to the oxygen-dependent FAD-linked oxidoreductase family.</text>
</comment>
<keyword evidence="6" id="KW-0560">Oxidoreductase</keyword>
<feature type="chain" id="PRO_5023008321" description="cytokinin dehydrogenase" evidence="8">
    <location>
        <begin position="30"/>
        <end position="399"/>
    </location>
</feature>
<protein>
    <recommendedName>
        <fullName evidence="3">cytokinin dehydrogenase</fullName>
        <ecNumber evidence="3">1.5.99.12</ecNumber>
    </recommendedName>
</protein>
<dbReference type="InterPro" id="IPR016167">
    <property type="entry name" value="FAD-bd_PCMH_sub1"/>
</dbReference>
<dbReference type="InterPro" id="IPR016166">
    <property type="entry name" value="FAD-bd_PCMH"/>
</dbReference>
<dbReference type="EC" id="1.5.99.12" evidence="3"/>
<dbReference type="PANTHER" id="PTHR13878:SF127">
    <property type="entry name" value="CYTOKININ DEHYDROGENASE 3"/>
    <property type="match status" value="1"/>
</dbReference>
<evidence type="ECO:0000256" key="7">
    <source>
        <dbReference type="ARBA" id="ARBA00048224"/>
    </source>
</evidence>
<keyword evidence="5" id="KW-0274">FAD</keyword>
<comment type="catalytic activity">
    <reaction evidence="7">
        <text>N(6)-dimethylallyladenine + A + H2O = 3-methyl-2-butenal + adenine + AH2</text>
        <dbReference type="Rhea" id="RHEA:13625"/>
        <dbReference type="ChEBI" id="CHEBI:13193"/>
        <dbReference type="ChEBI" id="CHEBI:15377"/>
        <dbReference type="ChEBI" id="CHEBI:15825"/>
        <dbReference type="ChEBI" id="CHEBI:16708"/>
        <dbReference type="ChEBI" id="CHEBI:17499"/>
        <dbReference type="ChEBI" id="CHEBI:17660"/>
        <dbReference type="EC" id="1.5.99.12"/>
    </reaction>
</comment>